<evidence type="ECO:0000256" key="13">
    <source>
        <dbReference type="ARBA" id="ARBA00040794"/>
    </source>
</evidence>
<accession>A0A7V7TEY6</accession>
<dbReference type="GO" id="GO:0044716">
    <property type="term" value="F:8-oxo-GDP phosphatase activity"/>
    <property type="evidence" value="ECO:0007669"/>
    <property type="project" value="TreeGrafter"/>
</dbReference>
<gene>
    <name evidence="18" type="ORF">F7Q91_20435</name>
</gene>
<evidence type="ECO:0000256" key="16">
    <source>
        <dbReference type="ARBA" id="ARBA00042798"/>
    </source>
</evidence>
<feature type="domain" description="Nudix hydrolase" evidence="17">
    <location>
        <begin position="2"/>
        <end position="130"/>
    </location>
</feature>
<dbReference type="GO" id="GO:0006260">
    <property type="term" value="P:DNA replication"/>
    <property type="evidence" value="ECO:0007669"/>
    <property type="project" value="UniProtKB-KW"/>
</dbReference>
<evidence type="ECO:0000256" key="15">
    <source>
        <dbReference type="ARBA" id="ARBA00041979"/>
    </source>
</evidence>
<dbReference type="Gene3D" id="3.90.79.10">
    <property type="entry name" value="Nucleoside Triphosphate Pyrophosphohydrolase"/>
    <property type="match status" value="1"/>
</dbReference>
<dbReference type="GO" id="GO:0006281">
    <property type="term" value="P:DNA repair"/>
    <property type="evidence" value="ECO:0007669"/>
    <property type="project" value="UniProtKB-KW"/>
</dbReference>
<comment type="catalytic activity">
    <reaction evidence="11">
        <text>8-oxo-GTP + H2O = 8-oxo-GMP + diphosphate + H(+)</text>
        <dbReference type="Rhea" id="RHEA:67616"/>
        <dbReference type="ChEBI" id="CHEBI:15377"/>
        <dbReference type="ChEBI" id="CHEBI:15378"/>
        <dbReference type="ChEBI" id="CHEBI:33019"/>
        <dbReference type="ChEBI" id="CHEBI:143553"/>
        <dbReference type="ChEBI" id="CHEBI:145694"/>
    </reaction>
</comment>
<comment type="caution">
    <text evidence="18">The sequence shown here is derived from an EMBL/GenBank/DDBJ whole genome shotgun (WGS) entry which is preliminary data.</text>
</comment>
<name>A0A7V7TEY6_9VIBR</name>
<keyword evidence="7" id="KW-0378">Hydrolase</keyword>
<dbReference type="GO" id="GO:0044715">
    <property type="term" value="F:8-oxo-dGDP phosphatase activity"/>
    <property type="evidence" value="ECO:0007669"/>
    <property type="project" value="TreeGrafter"/>
</dbReference>
<keyword evidence="9" id="KW-0234">DNA repair</keyword>
<dbReference type="AlphaFoldDB" id="A0A7V7TEY6"/>
<dbReference type="InterPro" id="IPR015797">
    <property type="entry name" value="NUDIX_hydrolase-like_dom_sf"/>
</dbReference>
<evidence type="ECO:0000256" key="9">
    <source>
        <dbReference type="ARBA" id="ARBA00023204"/>
    </source>
</evidence>
<dbReference type="GO" id="GO:0046872">
    <property type="term" value="F:metal ion binding"/>
    <property type="evidence" value="ECO:0007669"/>
    <property type="project" value="UniProtKB-KW"/>
</dbReference>
<evidence type="ECO:0000256" key="2">
    <source>
        <dbReference type="ARBA" id="ARBA00005582"/>
    </source>
</evidence>
<evidence type="ECO:0000256" key="11">
    <source>
        <dbReference type="ARBA" id="ARBA00036904"/>
    </source>
</evidence>
<dbReference type="InterPro" id="IPR020084">
    <property type="entry name" value="NUDIX_hydrolase_CS"/>
</dbReference>
<evidence type="ECO:0000313" key="19">
    <source>
        <dbReference type="Proteomes" id="UP000423756"/>
    </source>
</evidence>
<dbReference type="GeneID" id="77341018"/>
<dbReference type="SUPFAM" id="SSF55811">
    <property type="entry name" value="Nudix"/>
    <property type="match status" value="1"/>
</dbReference>
<evidence type="ECO:0000256" key="3">
    <source>
        <dbReference type="ARBA" id="ARBA00022457"/>
    </source>
</evidence>
<dbReference type="PANTHER" id="PTHR47707">
    <property type="entry name" value="8-OXO-DGTP DIPHOSPHATASE"/>
    <property type="match status" value="1"/>
</dbReference>
<dbReference type="PANTHER" id="PTHR47707:SF1">
    <property type="entry name" value="NUDIX HYDROLASE FAMILY PROTEIN"/>
    <property type="match status" value="1"/>
</dbReference>
<dbReference type="EMBL" id="VZPX01000054">
    <property type="protein sequence ID" value="KAB0475128.1"/>
    <property type="molecule type" value="Genomic_DNA"/>
</dbReference>
<dbReference type="InterPro" id="IPR047127">
    <property type="entry name" value="MutT-like"/>
</dbReference>
<dbReference type="GO" id="GO:0035539">
    <property type="term" value="F:8-oxo-7,8-dihydrodeoxyguanosine triphosphate pyrophosphatase activity"/>
    <property type="evidence" value="ECO:0007669"/>
    <property type="project" value="UniProtKB-EC"/>
</dbReference>
<sequence>MDVHECVSFILLNESQVLLEKRSDSKDTDPGLITIPGGHIEQGENQIQTLFRELNEELNVTPIEYTFLCSLYHPTKELQLIHYFVVTQWEGEITAQEADSIAWYPLNSAPVGISADGVALKEVVRVGMFLKNIDTCLFPI</sequence>
<evidence type="ECO:0000256" key="1">
    <source>
        <dbReference type="ARBA" id="ARBA00001946"/>
    </source>
</evidence>
<evidence type="ECO:0000256" key="14">
    <source>
        <dbReference type="ARBA" id="ARBA00041592"/>
    </source>
</evidence>
<dbReference type="RefSeq" id="WP_137408720.1">
    <property type="nucleotide sequence ID" value="NZ_AP025465.1"/>
</dbReference>
<evidence type="ECO:0000256" key="8">
    <source>
        <dbReference type="ARBA" id="ARBA00022842"/>
    </source>
</evidence>
<dbReference type="Proteomes" id="UP000423756">
    <property type="component" value="Unassembled WGS sequence"/>
</dbReference>
<keyword evidence="8" id="KW-0460">Magnesium</keyword>
<evidence type="ECO:0000256" key="12">
    <source>
        <dbReference type="ARBA" id="ARBA00038905"/>
    </source>
</evidence>
<comment type="catalytic activity">
    <reaction evidence="10">
        <text>8-oxo-dGTP + H2O = 8-oxo-dGMP + diphosphate + H(+)</text>
        <dbReference type="Rhea" id="RHEA:31575"/>
        <dbReference type="ChEBI" id="CHEBI:15377"/>
        <dbReference type="ChEBI" id="CHEBI:15378"/>
        <dbReference type="ChEBI" id="CHEBI:33019"/>
        <dbReference type="ChEBI" id="CHEBI:63224"/>
        <dbReference type="ChEBI" id="CHEBI:77896"/>
        <dbReference type="EC" id="3.6.1.55"/>
    </reaction>
</comment>
<proteinExistence type="inferred from homology"/>
<keyword evidence="3" id="KW-0515">Mutator protein</keyword>
<evidence type="ECO:0000313" key="18">
    <source>
        <dbReference type="EMBL" id="KAB0475128.1"/>
    </source>
</evidence>
<evidence type="ECO:0000256" key="6">
    <source>
        <dbReference type="ARBA" id="ARBA00022763"/>
    </source>
</evidence>
<dbReference type="EC" id="3.6.1.55" evidence="12"/>
<keyword evidence="5" id="KW-0479">Metal-binding</keyword>
<dbReference type="PROSITE" id="PS51462">
    <property type="entry name" value="NUDIX"/>
    <property type="match status" value="1"/>
</dbReference>
<keyword evidence="6" id="KW-0227">DNA damage</keyword>
<evidence type="ECO:0000256" key="10">
    <source>
        <dbReference type="ARBA" id="ARBA00035861"/>
    </source>
</evidence>
<protein>
    <recommendedName>
        <fullName evidence="13">8-oxo-dGTP diphosphatase</fullName>
        <ecNumber evidence="12">3.6.1.55</ecNumber>
    </recommendedName>
    <alternativeName>
        <fullName evidence="16">7,8-dihydro-8-oxoguanine-triphosphatase</fullName>
    </alternativeName>
    <alternativeName>
        <fullName evidence="15">Mutator protein MutT</fullName>
    </alternativeName>
    <alternativeName>
        <fullName evidence="14">dGTP pyrophosphohydrolase</fullName>
    </alternativeName>
</protein>
<organism evidence="18 19">
    <name type="scientific">Vibrio chagasii</name>
    <dbReference type="NCBI Taxonomy" id="170679"/>
    <lineage>
        <taxon>Bacteria</taxon>
        <taxon>Pseudomonadati</taxon>
        <taxon>Pseudomonadota</taxon>
        <taxon>Gammaproteobacteria</taxon>
        <taxon>Vibrionales</taxon>
        <taxon>Vibrionaceae</taxon>
        <taxon>Vibrio</taxon>
    </lineage>
</organism>
<dbReference type="GO" id="GO:0008413">
    <property type="term" value="F:8-oxo-7,8-dihydroguanosine triphosphate pyrophosphatase activity"/>
    <property type="evidence" value="ECO:0007669"/>
    <property type="project" value="TreeGrafter"/>
</dbReference>
<evidence type="ECO:0000256" key="7">
    <source>
        <dbReference type="ARBA" id="ARBA00022801"/>
    </source>
</evidence>
<dbReference type="InterPro" id="IPR000086">
    <property type="entry name" value="NUDIX_hydrolase_dom"/>
</dbReference>
<comment type="similarity">
    <text evidence="2">Belongs to the Nudix hydrolase family.</text>
</comment>
<evidence type="ECO:0000256" key="4">
    <source>
        <dbReference type="ARBA" id="ARBA00022705"/>
    </source>
</evidence>
<keyword evidence="4" id="KW-0235">DNA replication</keyword>
<dbReference type="PROSITE" id="PS00893">
    <property type="entry name" value="NUDIX_BOX"/>
    <property type="match status" value="1"/>
</dbReference>
<evidence type="ECO:0000256" key="5">
    <source>
        <dbReference type="ARBA" id="ARBA00022723"/>
    </source>
</evidence>
<evidence type="ECO:0000259" key="17">
    <source>
        <dbReference type="PROSITE" id="PS51462"/>
    </source>
</evidence>
<comment type="cofactor">
    <cofactor evidence="1">
        <name>Mg(2+)</name>
        <dbReference type="ChEBI" id="CHEBI:18420"/>
    </cofactor>
</comment>
<reference evidence="18 19" key="1">
    <citation type="submission" date="2019-09" db="EMBL/GenBank/DDBJ databases">
        <title>Draft genome sequences of 48 bacterial type strains from the CCUG.</title>
        <authorList>
            <person name="Tunovic T."/>
            <person name="Pineiro-Iglesias B."/>
            <person name="Unosson C."/>
            <person name="Inganas E."/>
            <person name="Ohlen M."/>
            <person name="Cardew S."/>
            <person name="Jensie-Markopoulos S."/>
            <person name="Salva-Serra F."/>
            <person name="Jaen-Luchoro D."/>
            <person name="Karlsson R."/>
            <person name="Svensson-Stadler L."/>
            <person name="Chun J."/>
            <person name="Moore E."/>
        </authorList>
    </citation>
    <scope>NUCLEOTIDE SEQUENCE [LARGE SCALE GENOMIC DNA]</scope>
    <source>
        <strain evidence="18 19">CCUG 48643</strain>
    </source>
</reference>
<dbReference type="Pfam" id="PF00293">
    <property type="entry name" value="NUDIX"/>
    <property type="match status" value="1"/>
</dbReference>